<protein>
    <recommendedName>
        <fullName evidence="6">TIGR01777 family protein</fullName>
    </recommendedName>
</protein>
<dbReference type="PANTHER" id="PTHR11092:SF0">
    <property type="entry name" value="EPIMERASE FAMILY PROTEIN SDR39U1"/>
    <property type="match status" value="1"/>
</dbReference>
<dbReference type="RefSeq" id="WP_092021826.1">
    <property type="nucleotide sequence ID" value="NZ_FOUE01000002.1"/>
</dbReference>
<accession>A0A1I4PA39</accession>
<dbReference type="Pfam" id="PF08338">
    <property type="entry name" value="DUF1731"/>
    <property type="match status" value="1"/>
</dbReference>
<feature type="domain" description="NAD-dependent epimerase/dehydratase" evidence="2">
    <location>
        <begin position="5"/>
        <end position="225"/>
    </location>
</feature>
<dbReference type="SUPFAM" id="SSF51735">
    <property type="entry name" value="NAD(P)-binding Rossmann-fold domains"/>
    <property type="match status" value="1"/>
</dbReference>
<gene>
    <name evidence="4" type="ORF">SAMN04487963_1882</name>
</gene>
<dbReference type="InterPro" id="IPR010099">
    <property type="entry name" value="SDR39U1"/>
</dbReference>
<comment type="similarity">
    <text evidence="1">Belongs to the NAD(P)-dependent epimerase/dehydratase family. SDR39U1 subfamily.</text>
</comment>
<dbReference type="PANTHER" id="PTHR11092">
    <property type="entry name" value="SUGAR NUCLEOTIDE EPIMERASE RELATED"/>
    <property type="match status" value="1"/>
</dbReference>
<sequence length="301" mass="32915">MAKTALITGGTGFIGEKLCRVLHKNGYHLTVLSRQPPEVVKTLCGPVTPLSSFTELAGHQGFNAVFNLAGEGIADKRWSTSRKRAIRDSRVALTEQLVNSIESWSSPPDVLVSGSAVGYYGDQGSHQVTERTTPHDEFTHQLCRDWEQQATSLSNQGVRVCVSRTGLVIGPAGGFLERMVLPFRLGLGGRLGSGQQFMPWVHRNDVVNAMLWMAEDTRATGAYNVVSPAPVTNAEFTRTLGQLLSRPTFMATPAVALKIALSEMSRLLLTGQKAYPERLLESGFTFEFTELEPALRNALRL</sequence>
<evidence type="ECO:0000313" key="4">
    <source>
        <dbReference type="EMBL" id="SFM24436.1"/>
    </source>
</evidence>
<dbReference type="InterPro" id="IPR013549">
    <property type="entry name" value="DUF1731"/>
</dbReference>
<dbReference type="OrthoDB" id="9801773at2"/>
<organism evidence="4 5">
    <name type="scientific">Marinobacter zhejiangensis</name>
    <dbReference type="NCBI Taxonomy" id="488535"/>
    <lineage>
        <taxon>Bacteria</taxon>
        <taxon>Pseudomonadati</taxon>
        <taxon>Pseudomonadota</taxon>
        <taxon>Gammaproteobacteria</taxon>
        <taxon>Pseudomonadales</taxon>
        <taxon>Marinobacteraceae</taxon>
        <taxon>Marinobacter</taxon>
    </lineage>
</organism>
<feature type="domain" description="DUF1731" evidence="3">
    <location>
        <begin position="252"/>
        <end position="297"/>
    </location>
</feature>
<evidence type="ECO:0000259" key="2">
    <source>
        <dbReference type="Pfam" id="PF01370"/>
    </source>
</evidence>
<dbReference type="Gene3D" id="3.40.50.720">
    <property type="entry name" value="NAD(P)-binding Rossmann-like Domain"/>
    <property type="match status" value="1"/>
</dbReference>
<evidence type="ECO:0000259" key="3">
    <source>
        <dbReference type="Pfam" id="PF08338"/>
    </source>
</evidence>
<reference evidence="5" key="1">
    <citation type="submission" date="2016-10" db="EMBL/GenBank/DDBJ databases">
        <authorList>
            <person name="Varghese N."/>
            <person name="Submissions S."/>
        </authorList>
    </citation>
    <scope>NUCLEOTIDE SEQUENCE [LARGE SCALE GENOMIC DNA]</scope>
    <source>
        <strain evidence="5">CGMCC 1.7061</strain>
    </source>
</reference>
<name>A0A1I4PA39_9GAMM</name>
<dbReference type="STRING" id="488535.SAMN04487963_1882"/>
<dbReference type="InterPro" id="IPR001509">
    <property type="entry name" value="Epimerase_deHydtase"/>
</dbReference>
<dbReference type="NCBIfam" id="TIGR01777">
    <property type="entry name" value="yfcH"/>
    <property type="match status" value="1"/>
</dbReference>
<dbReference type="EMBL" id="FOUE01000002">
    <property type="protein sequence ID" value="SFM24436.1"/>
    <property type="molecule type" value="Genomic_DNA"/>
</dbReference>
<evidence type="ECO:0008006" key="6">
    <source>
        <dbReference type="Google" id="ProtNLM"/>
    </source>
</evidence>
<keyword evidence="5" id="KW-1185">Reference proteome</keyword>
<dbReference type="InterPro" id="IPR036291">
    <property type="entry name" value="NAD(P)-bd_dom_sf"/>
</dbReference>
<proteinExistence type="inferred from homology"/>
<dbReference type="Proteomes" id="UP000198519">
    <property type="component" value="Unassembled WGS sequence"/>
</dbReference>
<dbReference type="Pfam" id="PF01370">
    <property type="entry name" value="Epimerase"/>
    <property type="match status" value="1"/>
</dbReference>
<evidence type="ECO:0000256" key="1">
    <source>
        <dbReference type="ARBA" id="ARBA00009353"/>
    </source>
</evidence>
<evidence type="ECO:0000313" key="5">
    <source>
        <dbReference type="Proteomes" id="UP000198519"/>
    </source>
</evidence>
<dbReference type="AlphaFoldDB" id="A0A1I4PA39"/>